<keyword evidence="2" id="KW-1185">Reference proteome</keyword>
<dbReference type="EMBL" id="JAQQFN010000005">
    <property type="protein sequence ID" value="MFL9883240.1"/>
    <property type="molecule type" value="Genomic_DNA"/>
</dbReference>
<protein>
    <submittedName>
        <fullName evidence="1">Uncharacterized protein</fullName>
    </submittedName>
</protein>
<evidence type="ECO:0000313" key="1">
    <source>
        <dbReference type="EMBL" id="MFL9883240.1"/>
    </source>
</evidence>
<reference evidence="1 2" key="1">
    <citation type="journal article" date="2024" name="Chem. Sci.">
        <title>Discovery of megapolipeptins by genome mining of a Burkholderiales bacteria collection.</title>
        <authorList>
            <person name="Paulo B.S."/>
            <person name="Recchia M.J.J."/>
            <person name="Lee S."/>
            <person name="Fergusson C.H."/>
            <person name="Romanowski S.B."/>
            <person name="Hernandez A."/>
            <person name="Krull N."/>
            <person name="Liu D.Y."/>
            <person name="Cavanagh H."/>
            <person name="Bos A."/>
            <person name="Gray C.A."/>
            <person name="Murphy B.T."/>
            <person name="Linington R.G."/>
            <person name="Eustaquio A.S."/>
        </authorList>
    </citation>
    <scope>NUCLEOTIDE SEQUENCE [LARGE SCALE GENOMIC DNA]</scope>
    <source>
        <strain evidence="1 2">RL16-012-BIC-B</strain>
    </source>
</reference>
<sequence>MTTLVSRAAYAASQGLAQQGLTIKRSHLCEVIAALLGYGTHAALTVDEADPALDYHLDDAEILVLHRPMGEGRASALVMGTSAVTTTAVVTACVEALVASAAPTPVFVGIAEFYDAHARQALAEAIVEADDVVDTMAGSNATFPDEPELPDECSPTTDLWTAADEWTIEADGEMTGEYDPEGDRMFNGDTLDCRGWLTYRKAGRAGLVLLDSGGGAAADDSWRDDNYGDEQL</sequence>
<gene>
    <name evidence="1" type="ORF">PQR66_09400</name>
</gene>
<accession>A0ABW8ZKD8</accession>
<dbReference type="RefSeq" id="WP_408326192.1">
    <property type="nucleotide sequence ID" value="NZ_JAQQFH010000002.1"/>
</dbReference>
<evidence type="ECO:0000313" key="2">
    <source>
        <dbReference type="Proteomes" id="UP001629249"/>
    </source>
</evidence>
<name>A0ABW8ZKD8_9BURK</name>
<comment type="caution">
    <text evidence="1">The sequence shown here is derived from an EMBL/GenBank/DDBJ whole genome shotgun (WGS) entry which is preliminary data.</text>
</comment>
<dbReference type="Proteomes" id="UP001629249">
    <property type="component" value="Unassembled WGS sequence"/>
</dbReference>
<organism evidence="1 2">
    <name type="scientific">Paraburkholderia agricolaris</name>
    <dbReference type="NCBI Taxonomy" id="2152888"/>
    <lineage>
        <taxon>Bacteria</taxon>
        <taxon>Pseudomonadati</taxon>
        <taxon>Pseudomonadota</taxon>
        <taxon>Betaproteobacteria</taxon>
        <taxon>Burkholderiales</taxon>
        <taxon>Burkholderiaceae</taxon>
        <taxon>Paraburkholderia</taxon>
    </lineage>
</organism>
<proteinExistence type="predicted"/>